<comment type="catalytic activity">
    <reaction evidence="13 15">
        <text>4 Fe(II)-[cytochrome c] + O2 + 8 H(+)(in) = 4 Fe(III)-[cytochrome c] + 2 H2O + 4 H(+)(out)</text>
        <dbReference type="Rhea" id="RHEA:11436"/>
        <dbReference type="Rhea" id="RHEA-COMP:10350"/>
        <dbReference type="Rhea" id="RHEA-COMP:14399"/>
        <dbReference type="ChEBI" id="CHEBI:15377"/>
        <dbReference type="ChEBI" id="CHEBI:15378"/>
        <dbReference type="ChEBI" id="CHEBI:15379"/>
        <dbReference type="ChEBI" id="CHEBI:29033"/>
        <dbReference type="ChEBI" id="CHEBI:29034"/>
        <dbReference type="EC" id="7.1.1.9"/>
    </reaction>
</comment>
<evidence type="ECO:0000256" key="11">
    <source>
        <dbReference type="ARBA" id="ARBA00023136"/>
    </source>
</evidence>
<accession>A0ABV4X515</accession>
<dbReference type="Gene3D" id="1.10.287.90">
    <property type="match status" value="1"/>
</dbReference>
<evidence type="ECO:0000256" key="10">
    <source>
        <dbReference type="ARBA" id="ARBA00023008"/>
    </source>
</evidence>
<keyword evidence="7" id="KW-1278">Translocase</keyword>
<dbReference type="RefSeq" id="WP_413270966.1">
    <property type="nucleotide sequence ID" value="NZ_JBHFNQ010000105.1"/>
</dbReference>
<dbReference type="SUPFAM" id="SSF81464">
    <property type="entry name" value="Cytochrome c oxidase subunit II-like, transmembrane region"/>
    <property type="match status" value="1"/>
</dbReference>
<dbReference type="InterPro" id="IPR008972">
    <property type="entry name" value="Cupredoxin"/>
</dbReference>
<dbReference type="Pfam" id="PF02790">
    <property type="entry name" value="COX2_TM"/>
    <property type="match status" value="1"/>
</dbReference>
<keyword evidence="4 14" id="KW-0679">Respiratory chain</keyword>
<name>A0ABV4X515_9CYAN</name>
<evidence type="ECO:0000256" key="1">
    <source>
        <dbReference type="ARBA" id="ARBA00004141"/>
    </source>
</evidence>
<dbReference type="InterPro" id="IPR001505">
    <property type="entry name" value="Copper_CuA"/>
</dbReference>
<protein>
    <recommendedName>
        <fullName evidence="15">Cytochrome c oxidase subunit 2</fullName>
        <ecNumber evidence="15">7.1.1.9</ecNumber>
    </recommendedName>
</protein>
<evidence type="ECO:0000256" key="4">
    <source>
        <dbReference type="ARBA" id="ARBA00022660"/>
    </source>
</evidence>
<feature type="transmembrane region" description="Helical" evidence="16">
    <location>
        <begin position="90"/>
        <end position="110"/>
    </location>
</feature>
<evidence type="ECO:0000256" key="6">
    <source>
        <dbReference type="ARBA" id="ARBA00022723"/>
    </source>
</evidence>
<evidence type="ECO:0000256" key="8">
    <source>
        <dbReference type="ARBA" id="ARBA00022982"/>
    </source>
</evidence>
<dbReference type="PROSITE" id="PS00078">
    <property type="entry name" value="COX2"/>
    <property type="match status" value="1"/>
</dbReference>
<evidence type="ECO:0000256" key="5">
    <source>
        <dbReference type="ARBA" id="ARBA00022692"/>
    </source>
</evidence>
<keyword evidence="9 16" id="KW-1133">Transmembrane helix</keyword>
<feature type="domain" description="Cytochrome oxidase subunit II copper A binding" evidence="17">
    <location>
        <begin position="181"/>
        <end position="292"/>
    </location>
</feature>
<proteinExistence type="inferred from homology"/>
<dbReference type="EMBL" id="JBHFNQ010000105">
    <property type="protein sequence ID" value="MFB2877875.1"/>
    <property type="molecule type" value="Genomic_DNA"/>
</dbReference>
<evidence type="ECO:0000256" key="2">
    <source>
        <dbReference type="ARBA" id="ARBA00007866"/>
    </source>
</evidence>
<dbReference type="PROSITE" id="PS50999">
    <property type="entry name" value="COX2_TM"/>
    <property type="match status" value="1"/>
</dbReference>
<gene>
    <name evidence="19" type="ORF">ACE1CC_13550</name>
</gene>
<keyword evidence="10 15" id="KW-0186">Copper</keyword>
<evidence type="ECO:0000256" key="12">
    <source>
        <dbReference type="ARBA" id="ARBA00024688"/>
    </source>
</evidence>
<evidence type="ECO:0000259" key="18">
    <source>
        <dbReference type="PROSITE" id="PS50999"/>
    </source>
</evidence>
<comment type="subcellular location">
    <subcellularLocation>
        <location evidence="14">Cell membrane</location>
        <topology evidence="14">Multi-pass membrane protein</topology>
    </subcellularLocation>
    <subcellularLocation>
        <location evidence="1">Membrane</location>
        <topology evidence="1">Multi-pass membrane protein</topology>
    </subcellularLocation>
</comment>
<dbReference type="SUPFAM" id="SSF49503">
    <property type="entry name" value="Cupredoxins"/>
    <property type="match status" value="1"/>
</dbReference>
<evidence type="ECO:0000313" key="19">
    <source>
        <dbReference type="EMBL" id="MFB2877875.1"/>
    </source>
</evidence>
<evidence type="ECO:0000256" key="15">
    <source>
        <dbReference type="RuleBase" id="RU004024"/>
    </source>
</evidence>
<feature type="transmembrane region" description="Helical" evidence="16">
    <location>
        <begin position="7"/>
        <end position="25"/>
    </location>
</feature>
<dbReference type="InterPro" id="IPR036257">
    <property type="entry name" value="Cyt_c_oxidase_su2_TM_sf"/>
</dbReference>
<evidence type="ECO:0000256" key="14">
    <source>
        <dbReference type="RuleBase" id="RU000456"/>
    </source>
</evidence>
<comment type="cofactor">
    <cofactor evidence="15">
        <name>Cu cation</name>
        <dbReference type="ChEBI" id="CHEBI:23378"/>
    </cofactor>
    <text evidence="15">Binds a copper A center.</text>
</comment>
<keyword evidence="20" id="KW-1185">Reference proteome</keyword>
<comment type="caution">
    <text evidence="19">The sequence shown here is derived from an EMBL/GenBank/DDBJ whole genome shotgun (WGS) entry which is preliminary data.</text>
</comment>
<keyword evidence="5 14" id="KW-0812">Transmembrane</keyword>
<dbReference type="CDD" id="cd13919">
    <property type="entry name" value="CuRO_HCO_II_like_5"/>
    <property type="match status" value="1"/>
</dbReference>
<reference evidence="19 20" key="1">
    <citation type="submission" date="2024-09" db="EMBL/GenBank/DDBJ databases">
        <title>Floridaenema gen nov. (Aerosakkonemataceae, Aerosakkonematales ord. nov., Cyanobacteria) from benthic tropical and subtropical fresh waters, with the description of four new species.</title>
        <authorList>
            <person name="Moretto J.A."/>
            <person name="Berthold D.E."/>
            <person name="Lefler F.W."/>
            <person name="Huang I.-S."/>
            <person name="Laughinghouse H. IV."/>
        </authorList>
    </citation>
    <scope>NUCLEOTIDE SEQUENCE [LARGE SCALE GENOMIC DNA]</scope>
    <source>
        <strain evidence="19 20">BLCC-F46</strain>
    </source>
</reference>
<keyword evidence="11 16" id="KW-0472">Membrane</keyword>
<evidence type="ECO:0000313" key="20">
    <source>
        <dbReference type="Proteomes" id="UP001576774"/>
    </source>
</evidence>
<keyword evidence="6 15" id="KW-0479">Metal-binding</keyword>
<comment type="similarity">
    <text evidence="2 14">Belongs to the cytochrome c oxidase subunit 2 family.</text>
</comment>
<evidence type="ECO:0000256" key="13">
    <source>
        <dbReference type="ARBA" id="ARBA00047816"/>
    </source>
</evidence>
<feature type="transmembrane region" description="Helical" evidence="16">
    <location>
        <begin position="45"/>
        <end position="69"/>
    </location>
</feature>
<dbReference type="PANTHER" id="PTHR22888">
    <property type="entry name" value="CYTOCHROME C OXIDASE, SUBUNIT II"/>
    <property type="match status" value="1"/>
</dbReference>
<comment type="function">
    <text evidence="12 15">Subunits I and II form the functional core of the enzyme complex. Electrons originating in cytochrome c are transferred via heme a and Cu(A) to the binuclear center formed by heme a3 and Cu(B).</text>
</comment>
<evidence type="ECO:0000256" key="3">
    <source>
        <dbReference type="ARBA" id="ARBA00022448"/>
    </source>
</evidence>
<feature type="domain" description="Cytochrome oxidase subunit II transmembrane region profile" evidence="18">
    <location>
        <begin position="22"/>
        <end position="120"/>
    </location>
</feature>
<dbReference type="EC" id="7.1.1.9" evidence="15"/>
<dbReference type="Pfam" id="PF00116">
    <property type="entry name" value="COX2"/>
    <property type="match status" value="1"/>
</dbReference>
<dbReference type="Proteomes" id="UP001576774">
    <property type="component" value="Unassembled WGS sequence"/>
</dbReference>
<dbReference type="PROSITE" id="PS50857">
    <property type="entry name" value="COX2_CUA"/>
    <property type="match status" value="1"/>
</dbReference>
<evidence type="ECO:0000256" key="16">
    <source>
        <dbReference type="SAM" id="Phobius"/>
    </source>
</evidence>
<keyword evidence="3 14" id="KW-0813">Transport</keyword>
<evidence type="ECO:0000256" key="7">
    <source>
        <dbReference type="ARBA" id="ARBA00022967"/>
    </source>
</evidence>
<keyword evidence="8 14" id="KW-0249">Electron transport</keyword>
<sequence length="346" mass="37208">MKQIPVSLLTLVAGVVIAFVSLWVGQNHHLLPEQASAQAPLVDGFFNVMVTIATALFIVVQGAILIFAIKYRKPKDDDSDGLPIEGNFSLEIFWTAIPALIVIVLGIYSVEVYRAMGGFDPAGYEMIAHHHGGSSQMAKMPGSAIAAPLIADSESITSEVAVPPVEKKYGIGATPEEEGKAASLVVDVTAMQYAWIFNYPDSGVTSGELHVPIGKDVLLNISAVDVIHSFWVPQFRLKQDAIPGQPTQLRFVAIKEGEFPIVCTELCGSYHGGMRAVAVVETPEKFDSWVKENLVAQQQESTQTVATNPADLPTSEFLAPYAKEMGIDAHSLTHLHPGAIVSSMSN</sequence>
<evidence type="ECO:0000259" key="17">
    <source>
        <dbReference type="PROSITE" id="PS50857"/>
    </source>
</evidence>
<dbReference type="InterPro" id="IPR045187">
    <property type="entry name" value="CcO_II"/>
</dbReference>
<dbReference type="InterPro" id="IPR011759">
    <property type="entry name" value="Cyt_c_oxidase_su2_TM_dom"/>
</dbReference>
<dbReference type="InterPro" id="IPR002429">
    <property type="entry name" value="CcO_II-like_C"/>
</dbReference>
<dbReference type="Gene3D" id="2.60.40.420">
    <property type="entry name" value="Cupredoxins - blue copper proteins"/>
    <property type="match status" value="1"/>
</dbReference>
<organism evidence="19 20">
    <name type="scientific">Floridaenema aerugineum BLCC-F46</name>
    <dbReference type="NCBI Taxonomy" id="3153654"/>
    <lineage>
        <taxon>Bacteria</taxon>
        <taxon>Bacillati</taxon>
        <taxon>Cyanobacteriota</taxon>
        <taxon>Cyanophyceae</taxon>
        <taxon>Oscillatoriophycideae</taxon>
        <taxon>Aerosakkonematales</taxon>
        <taxon>Aerosakkonemataceae</taxon>
        <taxon>Floridanema</taxon>
        <taxon>Floridanema aerugineum</taxon>
    </lineage>
</organism>
<evidence type="ECO:0000256" key="9">
    <source>
        <dbReference type="ARBA" id="ARBA00022989"/>
    </source>
</evidence>
<dbReference type="PANTHER" id="PTHR22888:SF9">
    <property type="entry name" value="CYTOCHROME C OXIDASE SUBUNIT 2"/>
    <property type="match status" value="1"/>
</dbReference>
<dbReference type="PRINTS" id="PR01166">
    <property type="entry name" value="CYCOXIDASEII"/>
</dbReference>